<evidence type="ECO:0000256" key="3">
    <source>
        <dbReference type="ARBA" id="ARBA00022989"/>
    </source>
</evidence>
<accession>A0A8H6ASV2</accession>
<feature type="transmembrane region" description="Helical" evidence="6">
    <location>
        <begin position="202"/>
        <end position="224"/>
    </location>
</feature>
<feature type="transmembrane region" description="Helical" evidence="6">
    <location>
        <begin position="385"/>
        <end position="404"/>
    </location>
</feature>
<feature type="transmembrane region" description="Helical" evidence="6">
    <location>
        <begin position="474"/>
        <end position="495"/>
    </location>
</feature>
<sequence>MMIHGQNLSTNTENENENENEPLLPENNRYPAKNTTKPYTKLVVLLYLLILIVDFGGLLQIAPMTQIFETVICRKFYARYPANQGIEEINHSCKVQEVQSELALLKGVQSFLSILPNLLLTIPYGVLVNIYGRQLSLCLAMLGLCLQLTWIILISWFSDVFSLRLIWLSSAFHIIGGGPSVALSIVYILVADKVPHSYRAQVFFGLDAARLLAVAVGTATSSVLMKRGPWIPMFFALLITYVGSSFALFIPTGGPGSSLMSNSRHNSLEDTNASDVVSTTIFSSALETKYVLFKDDLYRFKKSLSINSLARKILAMSLVSTLTSSSSSIILIYASKRFDWSFAKANLLTTLRASVNLIVILLLIPLVGFWLIVRCKVSHRERETYLARGSALVILLGLSIVAIAPTPTLLITGVVVSSLGFGADALLRSILTSVIPSHEIGTFYTSMTLLQNLGESAGGLLYSTLFSVALNLQGFWLGLPFIISAILSVLSLVMVSDARLSHDKSEDQED</sequence>
<evidence type="ECO:0000256" key="4">
    <source>
        <dbReference type="ARBA" id="ARBA00023136"/>
    </source>
</evidence>
<evidence type="ECO:0000256" key="1">
    <source>
        <dbReference type="ARBA" id="ARBA00004141"/>
    </source>
</evidence>
<feature type="transmembrane region" description="Helical" evidence="6">
    <location>
        <begin position="137"/>
        <end position="158"/>
    </location>
</feature>
<keyword evidence="4 6" id="KW-0472">Membrane</keyword>
<dbReference type="InterPro" id="IPR011701">
    <property type="entry name" value="MFS"/>
</dbReference>
<feature type="transmembrane region" description="Helical" evidence="6">
    <location>
        <begin position="170"/>
        <end position="190"/>
    </location>
</feature>
<dbReference type="GeneID" id="59260178"/>
<dbReference type="PANTHER" id="PTHR23507">
    <property type="entry name" value="ZGC:174356"/>
    <property type="match status" value="1"/>
</dbReference>
<comment type="caution">
    <text evidence="7">The sequence shown here is derived from an EMBL/GenBank/DDBJ whole genome shotgun (WGS) entry which is preliminary data.</text>
</comment>
<dbReference type="EMBL" id="JABFCT010000010">
    <property type="protein sequence ID" value="KAF5872750.1"/>
    <property type="molecule type" value="Genomic_DNA"/>
</dbReference>
<evidence type="ECO:0000256" key="6">
    <source>
        <dbReference type="SAM" id="Phobius"/>
    </source>
</evidence>
<comment type="subcellular location">
    <subcellularLocation>
        <location evidence="1">Membrane</location>
        <topology evidence="1">Multi-pass membrane protein</topology>
    </subcellularLocation>
</comment>
<evidence type="ECO:0000256" key="5">
    <source>
        <dbReference type="SAM" id="MobiDB-lite"/>
    </source>
</evidence>
<keyword evidence="3 6" id="KW-1133">Transmembrane helix</keyword>
<protein>
    <submittedName>
        <fullName evidence="7">Putative mfs multidrug protein</fullName>
    </submittedName>
</protein>
<feature type="transmembrane region" description="Helical" evidence="6">
    <location>
        <begin position="313"/>
        <end position="334"/>
    </location>
</feature>
<evidence type="ECO:0000256" key="2">
    <source>
        <dbReference type="ARBA" id="ARBA00022692"/>
    </source>
</evidence>
<reference evidence="7 8" key="1">
    <citation type="journal article" date="2020" name="Phytopathology">
        <title>A high-quality genome resource of Botrytis fragariae, a new and rapidly spreading fungal pathogen causing strawberry gray mold in the U.S.A.</title>
        <authorList>
            <person name="Wu Y."/>
            <person name="Saski C.A."/>
            <person name="Schnabel G."/>
            <person name="Xiao S."/>
            <person name="Hu M."/>
        </authorList>
    </citation>
    <scope>NUCLEOTIDE SEQUENCE [LARGE SCALE GENOMIC DNA]</scope>
    <source>
        <strain evidence="7 8">BVB16</strain>
    </source>
</reference>
<dbReference type="GO" id="GO:0016020">
    <property type="term" value="C:membrane"/>
    <property type="evidence" value="ECO:0007669"/>
    <property type="project" value="UniProtKB-SubCell"/>
</dbReference>
<dbReference type="Pfam" id="PF07690">
    <property type="entry name" value="MFS_1"/>
    <property type="match status" value="1"/>
</dbReference>
<proteinExistence type="predicted"/>
<evidence type="ECO:0000313" key="7">
    <source>
        <dbReference type="EMBL" id="KAF5872750.1"/>
    </source>
</evidence>
<dbReference type="RefSeq" id="XP_037191696.1">
    <property type="nucleotide sequence ID" value="XM_037336486.1"/>
</dbReference>
<gene>
    <name evidence="7" type="ORF">Bfra_006113</name>
</gene>
<dbReference type="AlphaFoldDB" id="A0A8H6ASV2"/>
<dbReference type="Gene3D" id="1.20.1250.20">
    <property type="entry name" value="MFS general substrate transporter like domains"/>
    <property type="match status" value="1"/>
</dbReference>
<dbReference type="SUPFAM" id="SSF103473">
    <property type="entry name" value="MFS general substrate transporter"/>
    <property type="match status" value="1"/>
</dbReference>
<keyword evidence="8" id="KW-1185">Reference proteome</keyword>
<dbReference type="OrthoDB" id="194139at2759"/>
<feature type="transmembrane region" description="Helical" evidence="6">
    <location>
        <begin position="42"/>
        <end position="62"/>
    </location>
</feature>
<organism evidence="7 8">
    <name type="scientific">Botrytis fragariae</name>
    <dbReference type="NCBI Taxonomy" id="1964551"/>
    <lineage>
        <taxon>Eukaryota</taxon>
        <taxon>Fungi</taxon>
        <taxon>Dikarya</taxon>
        <taxon>Ascomycota</taxon>
        <taxon>Pezizomycotina</taxon>
        <taxon>Leotiomycetes</taxon>
        <taxon>Helotiales</taxon>
        <taxon>Sclerotiniaceae</taxon>
        <taxon>Botrytis</taxon>
    </lineage>
</organism>
<dbReference type="GO" id="GO:0022857">
    <property type="term" value="F:transmembrane transporter activity"/>
    <property type="evidence" value="ECO:0007669"/>
    <property type="project" value="InterPro"/>
</dbReference>
<keyword evidence="2 6" id="KW-0812">Transmembrane</keyword>
<dbReference type="Proteomes" id="UP000531561">
    <property type="component" value="Unassembled WGS sequence"/>
</dbReference>
<name>A0A8H6ASV2_9HELO</name>
<dbReference type="InterPro" id="IPR036259">
    <property type="entry name" value="MFS_trans_sf"/>
</dbReference>
<feature type="transmembrane region" description="Helical" evidence="6">
    <location>
        <begin position="230"/>
        <end position="250"/>
    </location>
</feature>
<feature type="transmembrane region" description="Helical" evidence="6">
    <location>
        <begin position="111"/>
        <end position="130"/>
    </location>
</feature>
<feature type="transmembrane region" description="Helical" evidence="6">
    <location>
        <begin position="354"/>
        <end position="373"/>
    </location>
</feature>
<feature type="region of interest" description="Disordered" evidence="5">
    <location>
        <begin position="1"/>
        <end position="31"/>
    </location>
</feature>
<evidence type="ECO:0000313" key="8">
    <source>
        <dbReference type="Proteomes" id="UP000531561"/>
    </source>
</evidence>
<dbReference type="PANTHER" id="PTHR23507:SF1">
    <property type="entry name" value="FI18259P1-RELATED"/>
    <property type="match status" value="1"/>
</dbReference>